<dbReference type="SUPFAM" id="SSF52540">
    <property type="entry name" value="P-loop containing nucleoside triphosphate hydrolases"/>
    <property type="match status" value="1"/>
</dbReference>
<dbReference type="InterPro" id="IPR038005">
    <property type="entry name" value="RX-like_CC"/>
</dbReference>
<keyword evidence="4" id="KW-0547">Nucleotide-binding</keyword>
<dbReference type="InterPro" id="IPR044974">
    <property type="entry name" value="Disease_R_plants"/>
</dbReference>
<evidence type="ECO:0000256" key="1">
    <source>
        <dbReference type="ARBA" id="ARBA00008894"/>
    </source>
</evidence>
<dbReference type="Gene3D" id="1.10.8.430">
    <property type="entry name" value="Helical domain of apoptotic protease-activating factors"/>
    <property type="match status" value="1"/>
</dbReference>
<dbReference type="Gene3D" id="3.40.50.300">
    <property type="entry name" value="P-loop containing nucleotide triphosphate hydrolases"/>
    <property type="match status" value="1"/>
</dbReference>
<dbReference type="GO" id="GO:0002758">
    <property type="term" value="P:innate immune response-activating signaling pathway"/>
    <property type="evidence" value="ECO:0007669"/>
    <property type="project" value="UniProtKB-ARBA"/>
</dbReference>
<evidence type="ECO:0000256" key="5">
    <source>
        <dbReference type="ARBA" id="ARBA00022821"/>
    </source>
</evidence>
<dbReference type="Gene3D" id="1.10.10.10">
    <property type="entry name" value="Winged helix-like DNA-binding domain superfamily/Winged helix DNA-binding domain"/>
    <property type="match status" value="1"/>
</dbReference>
<dbReference type="PANTHER" id="PTHR23155:SF1232">
    <property type="entry name" value="OS09G0270700 PROTEIN"/>
    <property type="match status" value="1"/>
</dbReference>
<accession>A0AAV9BQG5</accession>
<dbReference type="InterPro" id="IPR041118">
    <property type="entry name" value="Rx_N"/>
</dbReference>
<dbReference type="Proteomes" id="UP001179952">
    <property type="component" value="Unassembled WGS sequence"/>
</dbReference>
<dbReference type="InterPro" id="IPR058922">
    <property type="entry name" value="WHD_DRP"/>
</dbReference>
<dbReference type="InterPro" id="IPR002182">
    <property type="entry name" value="NB-ARC"/>
</dbReference>
<evidence type="ECO:0000256" key="2">
    <source>
        <dbReference type="ARBA" id="ARBA00022614"/>
    </source>
</evidence>
<dbReference type="InterPro" id="IPR042197">
    <property type="entry name" value="Apaf_helical"/>
</dbReference>
<dbReference type="PRINTS" id="PR00364">
    <property type="entry name" value="DISEASERSIST"/>
</dbReference>
<dbReference type="GO" id="GO:0009626">
    <property type="term" value="P:plant-type hypersensitive response"/>
    <property type="evidence" value="ECO:0007669"/>
    <property type="project" value="UniProtKB-ARBA"/>
</dbReference>
<comment type="similarity">
    <text evidence="1">Belongs to the disease resistance NB-LRR family.</text>
</comment>
<dbReference type="Gene3D" id="1.20.5.4130">
    <property type="match status" value="1"/>
</dbReference>
<dbReference type="Gene3D" id="3.80.10.10">
    <property type="entry name" value="Ribonuclease Inhibitor"/>
    <property type="match status" value="1"/>
</dbReference>
<evidence type="ECO:0000256" key="4">
    <source>
        <dbReference type="ARBA" id="ARBA00022741"/>
    </source>
</evidence>
<dbReference type="FunFam" id="3.40.50.300:FF:001091">
    <property type="entry name" value="Probable disease resistance protein At1g61300"/>
    <property type="match status" value="1"/>
</dbReference>
<evidence type="ECO:0000259" key="7">
    <source>
        <dbReference type="Pfam" id="PF18052"/>
    </source>
</evidence>
<dbReference type="InterPro" id="IPR055414">
    <property type="entry name" value="LRR_R13L4/SHOC2-like"/>
</dbReference>
<dbReference type="FunFam" id="1.10.10.10:FF:000322">
    <property type="entry name" value="Probable disease resistance protein At1g63360"/>
    <property type="match status" value="1"/>
</dbReference>
<dbReference type="CDD" id="cd14798">
    <property type="entry name" value="RX-CC_like"/>
    <property type="match status" value="1"/>
</dbReference>
<evidence type="ECO:0000313" key="11">
    <source>
        <dbReference type="Proteomes" id="UP001179952"/>
    </source>
</evidence>
<gene>
    <name evidence="10" type="ORF">QJS04_geneDACA003401</name>
</gene>
<dbReference type="PANTHER" id="PTHR23155">
    <property type="entry name" value="DISEASE RESISTANCE PROTEIN RP"/>
    <property type="match status" value="1"/>
</dbReference>
<organism evidence="10 11">
    <name type="scientific">Acorus gramineus</name>
    <name type="common">Dwarf sweet flag</name>
    <dbReference type="NCBI Taxonomy" id="55184"/>
    <lineage>
        <taxon>Eukaryota</taxon>
        <taxon>Viridiplantae</taxon>
        <taxon>Streptophyta</taxon>
        <taxon>Embryophyta</taxon>
        <taxon>Tracheophyta</taxon>
        <taxon>Spermatophyta</taxon>
        <taxon>Magnoliopsida</taxon>
        <taxon>Liliopsida</taxon>
        <taxon>Acoraceae</taxon>
        <taxon>Acorus</taxon>
    </lineage>
</organism>
<evidence type="ECO:0000259" key="6">
    <source>
        <dbReference type="Pfam" id="PF00931"/>
    </source>
</evidence>
<dbReference type="InterPro" id="IPR032675">
    <property type="entry name" value="LRR_dom_sf"/>
</dbReference>
<feature type="domain" description="Disease resistance R13L4/SHOC-2-like LRR" evidence="9">
    <location>
        <begin position="553"/>
        <end position="870"/>
    </location>
</feature>
<dbReference type="Pfam" id="PF00931">
    <property type="entry name" value="NB-ARC"/>
    <property type="match status" value="1"/>
</dbReference>
<dbReference type="InterPro" id="IPR036388">
    <property type="entry name" value="WH-like_DNA-bd_sf"/>
</dbReference>
<dbReference type="EMBL" id="JAUJYN010000002">
    <property type="protein sequence ID" value="KAK1278819.1"/>
    <property type="molecule type" value="Genomic_DNA"/>
</dbReference>
<dbReference type="GO" id="GO:0042742">
    <property type="term" value="P:defense response to bacterium"/>
    <property type="evidence" value="ECO:0007669"/>
    <property type="project" value="UniProtKB-ARBA"/>
</dbReference>
<protein>
    <submittedName>
        <fullName evidence="10">Disease resistance protein RPM1</fullName>
    </submittedName>
</protein>
<name>A0AAV9BQG5_ACOGR</name>
<keyword evidence="11" id="KW-1185">Reference proteome</keyword>
<feature type="domain" description="Disease resistance N-terminal" evidence="7">
    <location>
        <begin position="6"/>
        <end position="96"/>
    </location>
</feature>
<keyword evidence="3" id="KW-0677">Repeat</keyword>
<evidence type="ECO:0000313" key="10">
    <source>
        <dbReference type="EMBL" id="KAK1278819.1"/>
    </source>
</evidence>
<reference evidence="10" key="2">
    <citation type="submission" date="2023-06" db="EMBL/GenBank/DDBJ databases">
        <authorList>
            <person name="Ma L."/>
            <person name="Liu K.-W."/>
            <person name="Li Z."/>
            <person name="Hsiao Y.-Y."/>
            <person name="Qi Y."/>
            <person name="Fu T."/>
            <person name="Tang G."/>
            <person name="Zhang D."/>
            <person name="Sun W.-H."/>
            <person name="Liu D.-K."/>
            <person name="Li Y."/>
            <person name="Chen G.-Z."/>
            <person name="Liu X.-D."/>
            <person name="Liao X.-Y."/>
            <person name="Jiang Y.-T."/>
            <person name="Yu X."/>
            <person name="Hao Y."/>
            <person name="Huang J."/>
            <person name="Zhao X.-W."/>
            <person name="Ke S."/>
            <person name="Chen Y.-Y."/>
            <person name="Wu W.-L."/>
            <person name="Hsu J.-L."/>
            <person name="Lin Y.-F."/>
            <person name="Huang M.-D."/>
            <person name="Li C.-Y."/>
            <person name="Huang L."/>
            <person name="Wang Z.-W."/>
            <person name="Zhao X."/>
            <person name="Zhong W.-Y."/>
            <person name="Peng D.-H."/>
            <person name="Ahmad S."/>
            <person name="Lan S."/>
            <person name="Zhang J.-S."/>
            <person name="Tsai W.-C."/>
            <person name="Van De Peer Y."/>
            <person name="Liu Z.-J."/>
        </authorList>
    </citation>
    <scope>NUCLEOTIDE SEQUENCE</scope>
    <source>
        <strain evidence="10">SCP</strain>
        <tissue evidence="10">Leaves</tissue>
    </source>
</reference>
<evidence type="ECO:0000259" key="8">
    <source>
        <dbReference type="Pfam" id="PF23559"/>
    </source>
</evidence>
<dbReference type="InterPro" id="IPR027417">
    <property type="entry name" value="P-loop_NTPase"/>
</dbReference>
<feature type="domain" description="Disease resistance protein winged helix" evidence="8">
    <location>
        <begin position="428"/>
        <end position="506"/>
    </location>
</feature>
<dbReference type="SUPFAM" id="SSF52058">
    <property type="entry name" value="L domain-like"/>
    <property type="match status" value="1"/>
</dbReference>
<evidence type="ECO:0000259" key="9">
    <source>
        <dbReference type="Pfam" id="PF23598"/>
    </source>
</evidence>
<proteinExistence type="inferred from homology"/>
<keyword evidence="5" id="KW-0611">Plant defense</keyword>
<dbReference type="Pfam" id="PF18052">
    <property type="entry name" value="Rx_N"/>
    <property type="match status" value="1"/>
</dbReference>
<reference evidence="10" key="1">
    <citation type="journal article" date="2023" name="Nat. Commun.">
        <title>Diploid and tetraploid genomes of Acorus and the evolution of monocots.</title>
        <authorList>
            <person name="Ma L."/>
            <person name="Liu K.W."/>
            <person name="Li Z."/>
            <person name="Hsiao Y.Y."/>
            <person name="Qi Y."/>
            <person name="Fu T."/>
            <person name="Tang G.D."/>
            <person name="Zhang D."/>
            <person name="Sun W.H."/>
            <person name="Liu D.K."/>
            <person name="Li Y."/>
            <person name="Chen G.Z."/>
            <person name="Liu X.D."/>
            <person name="Liao X.Y."/>
            <person name="Jiang Y.T."/>
            <person name="Yu X."/>
            <person name="Hao Y."/>
            <person name="Huang J."/>
            <person name="Zhao X.W."/>
            <person name="Ke S."/>
            <person name="Chen Y.Y."/>
            <person name="Wu W.L."/>
            <person name="Hsu J.L."/>
            <person name="Lin Y.F."/>
            <person name="Huang M.D."/>
            <person name="Li C.Y."/>
            <person name="Huang L."/>
            <person name="Wang Z.W."/>
            <person name="Zhao X."/>
            <person name="Zhong W.Y."/>
            <person name="Peng D.H."/>
            <person name="Ahmad S."/>
            <person name="Lan S."/>
            <person name="Zhang J.S."/>
            <person name="Tsai W.C."/>
            <person name="Van de Peer Y."/>
            <person name="Liu Z.J."/>
        </authorList>
    </citation>
    <scope>NUCLEOTIDE SEQUENCE</scope>
    <source>
        <strain evidence="10">SCP</strain>
    </source>
</reference>
<dbReference type="Pfam" id="PF23598">
    <property type="entry name" value="LRR_14"/>
    <property type="match status" value="1"/>
</dbReference>
<comment type="caution">
    <text evidence="10">The sequence shown here is derived from an EMBL/GenBank/DDBJ whole genome shotgun (WGS) entry which is preliminary data.</text>
</comment>
<sequence>MEEGLLGSLIVKIVSALAIEAPGLARIREEMEKIKGMLEAMQPAFIGQVHRMGVKDEPAAIWVRQVKEMALDIEDIVDEFVYLVDKHEGGIFGSLKKCTHRLKKETSLSRIFKELKGIIVPLEDIGKKKDQYDDVDIRGEPSMTIDDTEIRRRRAEASQFVCDEEVFGVEEYKIMLIKWLIEEANCKGIALQGLGGSGKTTLAAYVYNNQEVKKHFECRAWVIVSRTYNIDNILGKIMKQFLGQERDTPDPERIERAVQVQRLHDYVQRKSCVIVFDDIWSLDGWGVINDIFPESMCTSKIIYTTRNYDIASLLASQGFVFKMQPLTEEAAWSLFCRKAFCAFRGRCPPQFEELARELVKKCQGLPLAIVVLAGLMYSKTSLYKWQNILDFFMDFLLLDDPRINDILKLSFEDLPYQLKNCFLYCSAFPEDFSIRKERIVRLWVAEGFVECKEGMTMEEVAECYLDELISRSLLPVVEVPSHDVLHIIFFKETEAFRMHDLVREMAITIFEEENFCMMYNGREAQLGNKTRRLSLHGIKEDDVLKIKNKMPHLRTLMMFESDKRFPPKALKNIAIKTFRSLRVLDLEGLYSNESLPDAVGNLFNLRFLSMRSTRFSRLPETISRLHNLQTLDIRDSEVEKLPNGITKLKKLRHLILNYNHPPRSISYLKDIQTLINITAKGQVIQEVGNLTQLRSLRIVEVRASDGEKLCASLNKLNCLVILSIRSENDNGRLQLETLTTPQYLSELILLGRLEVLPRWFDSLANLTRLDLLKARLREDMIPSFQSLPKLAYLHLYKAFDGKEMHFQAGGFPSLIELQLNDLLWLNKIKIEDGAMKRIKMFKLLGCEELKMLPMGIEHLTTLQELRIFFMPEEFVERLRPDGEDRPKVSHIPFINLIGDSGGMKDIDRYFSERDRSP</sequence>
<dbReference type="GO" id="GO:0043531">
    <property type="term" value="F:ADP binding"/>
    <property type="evidence" value="ECO:0007669"/>
    <property type="project" value="InterPro"/>
</dbReference>
<dbReference type="Pfam" id="PF23559">
    <property type="entry name" value="WHD_DRP"/>
    <property type="match status" value="1"/>
</dbReference>
<keyword evidence="2" id="KW-0433">Leucine-rich repeat</keyword>
<evidence type="ECO:0000256" key="3">
    <source>
        <dbReference type="ARBA" id="ARBA00022737"/>
    </source>
</evidence>
<feature type="domain" description="NB-ARC" evidence="6">
    <location>
        <begin position="175"/>
        <end position="340"/>
    </location>
</feature>
<dbReference type="AlphaFoldDB" id="A0AAV9BQG5"/>